<dbReference type="OrthoDB" id="8687889at2"/>
<dbReference type="Proteomes" id="UP000283087">
    <property type="component" value="Unassembled WGS sequence"/>
</dbReference>
<organism evidence="1 2">
    <name type="scientific">Amphritea opalescens</name>
    <dbReference type="NCBI Taxonomy" id="2490544"/>
    <lineage>
        <taxon>Bacteria</taxon>
        <taxon>Pseudomonadati</taxon>
        <taxon>Pseudomonadota</taxon>
        <taxon>Gammaproteobacteria</taxon>
        <taxon>Oceanospirillales</taxon>
        <taxon>Oceanospirillaceae</taxon>
        <taxon>Amphritea</taxon>
    </lineage>
</organism>
<dbReference type="InterPro" id="IPR011008">
    <property type="entry name" value="Dimeric_a/b-barrel"/>
</dbReference>
<comment type="caution">
    <text evidence="1">The sequence shown here is derived from an EMBL/GenBank/DDBJ whole genome shotgun (WGS) entry which is preliminary data.</text>
</comment>
<dbReference type="SUPFAM" id="SSF54909">
    <property type="entry name" value="Dimeric alpha+beta barrel"/>
    <property type="match status" value="1"/>
</dbReference>
<protein>
    <recommendedName>
        <fullName evidence="3">EthD domain-containing protein</fullName>
    </recommendedName>
</protein>
<sequence>MNTHFSCIIKIPSTGSDIDNIKSYLINRFSNKSIFSEILIHTPSHTNDKYLASESNPFIIIELNSITIENIENNLYSISTDIAELSSAKKPQCQVMLSRSFLPESVNSNDLTLTSYFVEYEGIVNSPADWSSHYIKHHVSLMKELPKIRHLLVYSPVPWDQQEAVETFSSILCNRVSFLNHQQLDEALNSPIRDKMRLDYNSLPAYQGTCTHYPMDTYVLV</sequence>
<dbReference type="Gene3D" id="3.30.70.100">
    <property type="match status" value="1"/>
</dbReference>
<evidence type="ECO:0008006" key="3">
    <source>
        <dbReference type="Google" id="ProtNLM"/>
    </source>
</evidence>
<gene>
    <name evidence="1" type="ORF">EH243_16940</name>
</gene>
<reference evidence="1 2" key="1">
    <citation type="submission" date="2018-11" db="EMBL/GenBank/DDBJ databases">
        <title>The draft genome sequence of Amphritea opalescens ANRC-JH13T.</title>
        <authorList>
            <person name="Fang Z."/>
            <person name="Zhang Y."/>
            <person name="Han X."/>
        </authorList>
    </citation>
    <scope>NUCLEOTIDE SEQUENCE [LARGE SCALE GENOMIC DNA]</scope>
    <source>
        <strain evidence="1 2">ANRC-JH13</strain>
    </source>
</reference>
<proteinExistence type="predicted"/>
<dbReference type="RefSeq" id="WP_126159843.1">
    <property type="nucleotide sequence ID" value="NZ_RQXW01000021.1"/>
</dbReference>
<evidence type="ECO:0000313" key="1">
    <source>
        <dbReference type="EMBL" id="RTE64507.1"/>
    </source>
</evidence>
<evidence type="ECO:0000313" key="2">
    <source>
        <dbReference type="Proteomes" id="UP000283087"/>
    </source>
</evidence>
<dbReference type="EMBL" id="RQXW01000021">
    <property type="protein sequence ID" value="RTE64507.1"/>
    <property type="molecule type" value="Genomic_DNA"/>
</dbReference>
<dbReference type="AlphaFoldDB" id="A0A430KLZ9"/>
<keyword evidence="2" id="KW-1185">Reference proteome</keyword>
<accession>A0A430KLZ9</accession>
<name>A0A430KLZ9_9GAMM</name>